<sequence>MAAHANREESRGIVDVVRDSAEQTGQRDLTLREAAAAWGTLASGHIAVCLLAPRDQCVNRGLGITTDACRTDLRSLIRFALCLRSLCSLCVAP</sequence>
<evidence type="ECO:0000313" key="1">
    <source>
        <dbReference type="EMBL" id="KAH6946833.1"/>
    </source>
</evidence>
<proteinExistence type="predicted"/>
<protein>
    <submittedName>
        <fullName evidence="1">Uncharacterized protein</fullName>
    </submittedName>
</protein>
<dbReference type="EMBL" id="CM023481">
    <property type="protein sequence ID" value="KAH6946833.1"/>
    <property type="molecule type" value="Genomic_DNA"/>
</dbReference>
<gene>
    <name evidence="1" type="ORF">HPB50_015433</name>
</gene>
<organism evidence="1 2">
    <name type="scientific">Hyalomma asiaticum</name>
    <name type="common">Tick</name>
    <dbReference type="NCBI Taxonomy" id="266040"/>
    <lineage>
        <taxon>Eukaryota</taxon>
        <taxon>Metazoa</taxon>
        <taxon>Ecdysozoa</taxon>
        <taxon>Arthropoda</taxon>
        <taxon>Chelicerata</taxon>
        <taxon>Arachnida</taxon>
        <taxon>Acari</taxon>
        <taxon>Parasitiformes</taxon>
        <taxon>Ixodida</taxon>
        <taxon>Ixodoidea</taxon>
        <taxon>Ixodidae</taxon>
        <taxon>Hyalomminae</taxon>
        <taxon>Hyalomma</taxon>
    </lineage>
</organism>
<evidence type="ECO:0000313" key="2">
    <source>
        <dbReference type="Proteomes" id="UP000821845"/>
    </source>
</evidence>
<reference evidence="1" key="1">
    <citation type="submission" date="2020-05" db="EMBL/GenBank/DDBJ databases">
        <title>Large-scale comparative analyses of tick genomes elucidate their genetic diversity and vector capacities.</title>
        <authorList>
            <person name="Jia N."/>
            <person name="Wang J."/>
            <person name="Shi W."/>
            <person name="Du L."/>
            <person name="Sun Y."/>
            <person name="Zhan W."/>
            <person name="Jiang J."/>
            <person name="Wang Q."/>
            <person name="Zhang B."/>
            <person name="Ji P."/>
            <person name="Sakyi L.B."/>
            <person name="Cui X."/>
            <person name="Yuan T."/>
            <person name="Jiang B."/>
            <person name="Yang W."/>
            <person name="Lam T.T.-Y."/>
            <person name="Chang Q."/>
            <person name="Ding S."/>
            <person name="Wang X."/>
            <person name="Zhu J."/>
            <person name="Ruan X."/>
            <person name="Zhao L."/>
            <person name="Wei J."/>
            <person name="Que T."/>
            <person name="Du C."/>
            <person name="Cheng J."/>
            <person name="Dai P."/>
            <person name="Han X."/>
            <person name="Huang E."/>
            <person name="Gao Y."/>
            <person name="Liu J."/>
            <person name="Shao H."/>
            <person name="Ye R."/>
            <person name="Li L."/>
            <person name="Wei W."/>
            <person name="Wang X."/>
            <person name="Wang C."/>
            <person name="Yang T."/>
            <person name="Huo Q."/>
            <person name="Li W."/>
            <person name="Guo W."/>
            <person name="Chen H."/>
            <person name="Zhou L."/>
            <person name="Ni X."/>
            <person name="Tian J."/>
            <person name="Zhou Y."/>
            <person name="Sheng Y."/>
            <person name="Liu T."/>
            <person name="Pan Y."/>
            <person name="Xia L."/>
            <person name="Li J."/>
            <person name="Zhao F."/>
            <person name="Cao W."/>
        </authorList>
    </citation>
    <scope>NUCLEOTIDE SEQUENCE</scope>
    <source>
        <strain evidence="1">Hyas-2018</strain>
    </source>
</reference>
<name>A0ACB7TL18_HYAAI</name>
<keyword evidence="2" id="KW-1185">Reference proteome</keyword>
<dbReference type="Proteomes" id="UP000821845">
    <property type="component" value="Chromosome 1"/>
</dbReference>
<comment type="caution">
    <text evidence="1">The sequence shown here is derived from an EMBL/GenBank/DDBJ whole genome shotgun (WGS) entry which is preliminary data.</text>
</comment>
<accession>A0ACB7TL18</accession>